<organism evidence="1 2">
    <name type="scientific">Candidatus Bealeia paramacronuclearis</name>
    <dbReference type="NCBI Taxonomy" id="1921001"/>
    <lineage>
        <taxon>Bacteria</taxon>
        <taxon>Pseudomonadati</taxon>
        <taxon>Pseudomonadota</taxon>
        <taxon>Alphaproteobacteria</taxon>
        <taxon>Holosporales</taxon>
        <taxon>Holosporaceae</taxon>
        <taxon>Candidatus Bealeia</taxon>
    </lineage>
</organism>
<reference evidence="1 2" key="1">
    <citation type="journal article" date="2024" name="Environ. Microbiol.">
        <title>Novel evolutionary insights on the interactions of the Holosporales (Alphaproteobacteria) with eukaryotic hosts from comparative genomics.</title>
        <authorList>
            <person name="Giovannini M."/>
            <person name="Petroni G."/>
            <person name="Castelli M."/>
        </authorList>
    </citation>
    <scope>NUCLEOTIDE SEQUENCE [LARGE SCALE GENOMIC DNA]</scope>
    <source>
        <strain evidence="1 2">US_Bl 15I1</strain>
    </source>
</reference>
<gene>
    <name evidence="1" type="ORF">Bealeia1_01893</name>
</gene>
<dbReference type="Proteomes" id="UP001330434">
    <property type="component" value="Chromosome"/>
</dbReference>
<name>A0ABZ2C5C6_9PROT</name>
<dbReference type="EMBL" id="CP133270">
    <property type="protein sequence ID" value="WVX67677.1"/>
    <property type="molecule type" value="Genomic_DNA"/>
</dbReference>
<dbReference type="InterPro" id="IPR029044">
    <property type="entry name" value="Nucleotide-diphossugar_trans"/>
</dbReference>
<sequence>MSEVVNVVCMKWGEKYPSEYVNVLKGMVKRNLSLPHRFVCLTDEPEGLRPDIEVFPMPAITVPESYDVSPWRKLGMFSQKLGDLKGKTLFLDLDIVIVDSIDDFFTYSPKFSIIENWTQAGQGIGNSSVYCFEIGAHKDVLETYTHEMDSVLKAYHNEQIFLSKKIGDIDFWPEAWCQSFKRHCIPGGLMRYFKAPVLPMGCKIVVFHGLPNPPEAIHGGFFGSLRKYTRPAPWVGKYWRE</sequence>
<protein>
    <recommendedName>
        <fullName evidence="3">Glycosyltransferase</fullName>
    </recommendedName>
</protein>
<evidence type="ECO:0000313" key="1">
    <source>
        <dbReference type="EMBL" id="WVX67677.1"/>
    </source>
</evidence>
<accession>A0ABZ2C5C6</accession>
<evidence type="ECO:0008006" key="3">
    <source>
        <dbReference type="Google" id="ProtNLM"/>
    </source>
</evidence>
<dbReference type="SUPFAM" id="SSF53448">
    <property type="entry name" value="Nucleotide-diphospho-sugar transferases"/>
    <property type="match status" value="1"/>
</dbReference>
<keyword evidence="2" id="KW-1185">Reference proteome</keyword>
<evidence type="ECO:0000313" key="2">
    <source>
        <dbReference type="Proteomes" id="UP001330434"/>
    </source>
</evidence>
<dbReference type="RefSeq" id="WP_331256368.1">
    <property type="nucleotide sequence ID" value="NZ_CP133270.1"/>
</dbReference>
<proteinExistence type="predicted"/>